<dbReference type="EMBL" id="UYRV01108928">
    <property type="protein sequence ID" value="VDN24778.1"/>
    <property type="molecule type" value="Genomic_DNA"/>
</dbReference>
<keyword evidence="1" id="KW-0812">Transmembrane</keyword>
<organism evidence="2 3">
    <name type="scientific">Cylicostephanus goldi</name>
    <name type="common">Nematode worm</name>
    <dbReference type="NCBI Taxonomy" id="71465"/>
    <lineage>
        <taxon>Eukaryota</taxon>
        <taxon>Metazoa</taxon>
        <taxon>Ecdysozoa</taxon>
        <taxon>Nematoda</taxon>
        <taxon>Chromadorea</taxon>
        <taxon>Rhabditida</taxon>
        <taxon>Rhabditina</taxon>
        <taxon>Rhabditomorpha</taxon>
        <taxon>Strongyloidea</taxon>
        <taxon>Strongylidae</taxon>
        <taxon>Cylicostephanus</taxon>
    </lineage>
</organism>
<keyword evidence="3" id="KW-1185">Reference proteome</keyword>
<protein>
    <submittedName>
        <fullName evidence="2">Uncharacterized protein</fullName>
    </submittedName>
</protein>
<name>A0A3P7MQD8_CYLGO</name>
<reference evidence="2 3" key="1">
    <citation type="submission" date="2018-11" db="EMBL/GenBank/DDBJ databases">
        <authorList>
            <consortium name="Pathogen Informatics"/>
        </authorList>
    </citation>
    <scope>NUCLEOTIDE SEQUENCE [LARGE SCALE GENOMIC DNA]</scope>
</reference>
<evidence type="ECO:0000313" key="3">
    <source>
        <dbReference type="Proteomes" id="UP000271889"/>
    </source>
</evidence>
<gene>
    <name evidence="2" type="ORF">CGOC_LOCUS9913</name>
</gene>
<dbReference type="Proteomes" id="UP000271889">
    <property type="component" value="Unassembled WGS sequence"/>
</dbReference>
<sequence length="125" mass="13721">MPHDTAVPSEASPVKVTTVPSEVSKKAVKKGGSTSAIHIAVLVTVAVACAVELLQYGMSIDEQEKVQKLEVKVCRTYRFKSFCSEMFDACWNVYLKPMYRTIGTKICEADSTSLVYPVNARSRLG</sequence>
<accession>A0A3P7MQD8</accession>
<keyword evidence="1" id="KW-1133">Transmembrane helix</keyword>
<proteinExistence type="predicted"/>
<keyword evidence="1" id="KW-0472">Membrane</keyword>
<feature type="transmembrane region" description="Helical" evidence="1">
    <location>
        <begin position="35"/>
        <end position="54"/>
    </location>
</feature>
<evidence type="ECO:0000256" key="1">
    <source>
        <dbReference type="SAM" id="Phobius"/>
    </source>
</evidence>
<dbReference type="AlphaFoldDB" id="A0A3P7MQD8"/>
<evidence type="ECO:0000313" key="2">
    <source>
        <dbReference type="EMBL" id="VDN24778.1"/>
    </source>
</evidence>